<name>A0AA88ALE6_FICCA</name>
<dbReference type="GO" id="GO:0008418">
    <property type="term" value="F:protein-N-terminal asparagine amidohydrolase activity"/>
    <property type="evidence" value="ECO:0007669"/>
    <property type="project" value="InterPro"/>
</dbReference>
<dbReference type="PANTHER" id="PTHR12498">
    <property type="entry name" value="N-TERMINAL ASPARAGINE AMIDOHYDROLASE"/>
    <property type="match status" value="1"/>
</dbReference>
<dbReference type="EMBL" id="BTGU01000056">
    <property type="protein sequence ID" value="GMN55337.1"/>
    <property type="molecule type" value="Genomic_DNA"/>
</dbReference>
<keyword evidence="3" id="KW-1185">Reference proteome</keyword>
<dbReference type="Pfam" id="PF14736">
    <property type="entry name" value="N_Asn_amidohyd"/>
    <property type="match status" value="1"/>
</dbReference>
<evidence type="ECO:0000313" key="2">
    <source>
        <dbReference type="EMBL" id="GMN55337.1"/>
    </source>
</evidence>
<dbReference type="GO" id="GO:0006511">
    <property type="term" value="P:ubiquitin-dependent protein catabolic process"/>
    <property type="evidence" value="ECO:0007669"/>
    <property type="project" value="TreeGrafter"/>
</dbReference>
<evidence type="ECO:0000313" key="3">
    <source>
        <dbReference type="Proteomes" id="UP001187192"/>
    </source>
</evidence>
<dbReference type="Proteomes" id="UP001187192">
    <property type="component" value="Unassembled WGS sequence"/>
</dbReference>
<feature type="region of interest" description="Disordered" evidence="1">
    <location>
        <begin position="148"/>
        <end position="174"/>
    </location>
</feature>
<protein>
    <submittedName>
        <fullName evidence="2">Uncharacterized protein</fullName>
    </submittedName>
</protein>
<proteinExistence type="predicted"/>
<dbReference type="GO" id="GO:0005634">
    <property type="term" value="C:nucleus"/>
    <property type="evidence" value="ECO:0007669"/>
    <property type="project" value="TreeGrafter"/>
</dbReference>
<reference evidence="2" key="1">
    <citation type="submission" date="2023-07" db="EMBL/GenBank/DDBJ databases">
        <title>draft genome sequence of fig (Ficus carica).</title>
        <authorList>
            <person name="Takahashi T."/>
            <person name="Nishimura K."/>
        </authorList>
    </citation>
    <scope>NUCLEOTIDE SEQUENCE</scope>
</reference>
<gene>
    <name evidence="2" type="ORF">TIFTF001_024455</name>
</gene>
<dbReference type="InterPro" id="IPR026750">
    <property type="entry name" value="NTAN1"/>
</dbReference>
<evidence type="ECO:0000256" key="1">
    <source>
        <dbReference type="SAM" id="MobiDB-lite"/>
    </source>
</evidence>
<sequence length="257" mass="29285">MLKIGMTFRRAQFISISGIVEVHTSTGFVIPAKFNDTSRCPDELVRRIRVTASYEDRRWDGKLLETYDTQTDTFNIAPCRWTEQQVRIARYLKDASDSYILHNCSTSPLAEGPEKWQYLIANPNWKETFPMEKPRVWERTEDGCWSSASSQNRTVEVGKEELDPRTSLLSKSTSVRTSEMLMLMSRSNQPQRASDNRHGMRTGQKSFIERITSGHKFCKTASFMEKLDHQPGVNNGRAGRSRSTGVERGRLGVGGSH</sequence>
<feature type="region of interest" description="Disordered" evidence="1">
    <location>
        <begin position="228"/>
        <end position="257"/>
    </location>
</feature>
<dbReference type="AlphaFoldDB" id="A0AA88ALE6"/>
<organism evidence="2 3">
    <name type="scientific">Ficus carica</name>
    <name type="common">Common fig</name>
    <dbReference type="NCBI Taxonomy" id="3494"/>
    <lineage>
        <taxon>Eukaryota</taxon>
        <taxon>Viridiplantae</taxon>
        <taxon>Streptophyta</taxon>
        <taxon>Embryophyta</taxon>
        <taxon>Tracheophyta</taxon>
        <taxon>Spermatophyta</taxon>
        <taxon>Magnoliopsida</taxon>
        <taxon>eudicotyledons</taxon>
        <taxon>Gunneridae</taxon>
        <taxon>Pentapetalae</taxon>
        <taxon>rosids</taxon>
        <taxon>fabids</taxon>
        <taxon>Rosales</taxon>
        <taxon>Moraceae</taxon>
        <taxon>Ficeae</taxon>
        <taxon>Ficus</taxon>
    </lineage>
</organism>
<accession>A0AA88ALE6</accession>
<comment type="caution">
    <text evidence="2">The sequence shown here is derived from an EMBL/GenBank/DDBJ whole genome shotgun (WGS) entry which is preliminary data.</text>
</comment>
<dbReference type="PANTHER" id="PTHR12498:SF0">
    <property type="entry name" value="PROTEIN N-TERMINAL ASPARAGINE AMIDOHYDROLASE"/>
    <property type="match status" value="1"/>
</dbReference>